<keyword evidence="3" id="KW-1185">Reference proteome</keyword>
<dbReference type="InterPro" id="IPR036388">
    <property type="entry name" value="WH-like_DNA-bd_sf"/>
</dbReference>
<feature type="domain" description="HTH arsR-type" evidence="1">
    <location>
        <begin position="15"/>
        <end position="87"/>
    </location>
</feature>
<dbReference type="Pfam" id="PF12840">
    <property type="entry name" value="HTH_20"/>
    <property type="match status" value="1"/>
</dbReference>
<evidence type="ECO:0000313" key="2">
    <source>
        <dbReference type="EMBL" id="KJL46556.1"/>
    </source>
</evidence>
<accession>A0A0M2HQ00</accession>
<dbReference type="InterPro" id="IPR036390">
    <property type="entry name" value="WH_DNA-bd_sf"/>
</dbReference>
<dbReference type="EMBL" id="JYJB01000010">
    <property type="protein sequence ID" value="KJL46556.1"/>
    <property type="molecule type" value="Genomic_DNA"/>
</dbReference>
<dbReference type="Gene3D" id="1.10.10.10">
    <property type="entry name" value="Winged helix-like DNA-binding domain superfamily/Winged helix DNA-binding domain"/>
    <property type="match status" value="1"/>
</dbReference>
<evidence type="ECO:0000313" key="3">
    <source>
        <dbReference type="Proteomes" id="UP000033900"/>
    </source>
</evidence>
<dbReference type="Proteomes" id="UP000033900">
    <property type="component" value="Unassembled WGS sequence"/>
</dbReference>
<dbReference type="AlphaFoldDB" id="A0A0M2HQ00"/>
<dbReference type="SUPFAM" id="SSF46785">
    <property type="entry name" value="Winged helix' DNA-binding domain"/>
    <property type="match status" value="1"/>
</dbReference>
<dbReference type="InterPro" id="IPR011991">
    <property type="entry name" value="ArsR-like_HTH"/>
</dbReference>
<dbReference type="InterPro" id="IPR001845">
    <property type="entry name" value="HTH_ArsR_DNA-bd_dom"/>
</dbReference>
<dbReference type="CDD" id="cd00090">
    <property type="entry name" value="HTH_ARSR"/>
    <property type="match status" value="1"/>
</dbReference>
<reference evidence="2 3" key="1">
    <citation type="submission" date="2015-02" db="EMBL/GenBank/DDBJ databases">
        <title>Draft genome sequences of ten Microbacterium spp. with emphasis on heavy metal contaminated environments.</title>
        <authorList>
            <person name="Corretto E."/>
        </authorList>
    </citation>
    <scope>NUCLEOTIDE SEQUENCE [LARGE SCALE GENOMIC DNA]</scope>
    <source>
        <strain evidence="2 3">SA35</strain>
    </source>
</reference>
<gene>
    <name evidence="2" type="ORF">RS84_03192</name>
</gene>
<dbReference type="SMART" id="SM00418">
    <property type="entry name" value="HTH_ARSR"/>
    <property type="match status" value="1"/>
</dbReference>
<protein>
    <submittedName>
        <fullName evidence="2">Helix-turn-helix domain protein</fullName>
    </submittedName>
</protein>
<dbReference type="GO" id="GO:0003700">
    <property type="term" value="F:DNA-binding transcription factor activity"/>
    <property type="evidence" value="ECO:0007669"/>
    <property type="project" value="InterPro"/>
</dbReference>
<dbReference type="PATRIC" id="fig|273678.4.peg.3187"/>
<evidence type="ECO:0000259" key="1">
    <source>
        <dbReference type="SMART" id="SM00418"/>
    </source>
</evidence>
<proteinExistence type="predicted"/>
<sequence>MHPIAPSVDRVEDITVITAIHHPLRRRIVDYLHLYGATQVGALARALDSQVGSISHHLRMLERPGVVERVEDPSGDRRTSWWRLARRGMTWSTDDFADSPADALLAREAQRQGIRMQIERLQRWHRRGSGSPYADYDAFNTETAGWASPEELRDLSARLLTTLREWSDSIDTEDGQERAPIFFFAHAFPSEP</sequence>
<dbReference type="STRING" id="273678.RS84_03192"/>
<comment type="caution">
    <text evidence="2">The sequence shown here is derived from an EMBL/GenBank/DDBJ whole genome shotgun (WGS) entry which is preliminary data.</text>
</comment>
<name>A0A0M2HQ00_9MICO</name>
<organism evidence="2 3">
    <name type="scientific">Microbacterium hydrocarbonoxydans</name>
    <dbReference type="NCBI Taxonomy" id="273678"/>
    <lineage>
        <taxon>Bacteria</taxon>
        <taxon>Bacillati</taxon>
        <taxon>Actinomycetota</taxon>
        <taxon>Actinomycetes</taxon>
        <taxon>Micrococcales</taxon>
        <taxon>Microbacteriaceae</taxon>
        <taxon>Microbacterium</taxon>
    </lineage>
</organism>